<protein>
    <submittedName>
        <fullName evidence="1">Uncharacterized protein</fullName>
    </submittedName>
</protein>
<evidence type="ECO:0000313" key="1">
    <source>
        <dbReference type="EMBL" id="KAF6040705.1"/>
    </source>
</evidence>
<keyword evidence="2" id="KW-1185">Reference proteome</keyword>
<gene>
    <name evidence="1" type="ORF">EB796_000987</name>
</gene>
<organism evidence="1 2">
    <name type="scientific">Bugula neritina</name>
    <name type="common">Brown bryozoan</name>
    <name type="synonym">Sertularia neritina</name>
    <dbReference type="NCBI Taxonomy" id="10212"/>
    <lineage>
        <taxon>Eukaryota</taxon>
        <taxon>Metazoa</taxon>
        <taxon>Spiralia</taxon>
        <taxon>Lophotrochozoa</taxon>
        <taxon>Bryozoa</taxon>
        <taxon>Gymnolaemata</taxon>
        <taxon>Cheilostomatida</taxon>
        <taxon>Flustrina</taxon>
        <taxon>Buguloidea</taxon>
        <taxon>Bugulidae</taxon>
        <taxon>Bugula</taxon>
    </lineage>
</organism>
<name>A0A7J7KRI0_BUGNE</name>
<proteinExistence type="predicted"/>
<dbReference type="AlphaFoldDB" id="A0A7J7KRI0"/>
<evidence type="ECO:0000313" key="2">
    <source>
        <dbReference type="Proteomes" id="UP000593567"/>
    </source>
</evidence>
<dbReference type="Proteomes" id="UP000593567">
    <property type="component" value="Unassembled WGS sequence"/>
</dbReference>
<accession>A0A7J7KRI0</accession>
<dbReference type="EMBL" id="VXIV02000110">
    <property type="protein sequence ID" value="KAF6040705.1"/>
    <property type="molecule type" value="Genomic_DNA"/>
</dbReference>
<reference evidence="1" key="1">
    <citation type="submission" date="2020-06" db="EMBL/GenBank/DDBJ databases">
        <title>Draft genome of Bugula neritina, a colonial animal packing powerful symbionts and potential medicines.</title>
        <authorList>
            <person name="Rayko M."/>
        </authorList>
    </citation>
    <scope>NUCLEOTIDE SEQUENCE [LARGE SCALE GENOMIC DNA]</scope>
    <source>
        <strain evidence="1">Kwan_BN1</strain>
    </source>
</reference>
<sequence length="91" mass="10327">MELDPALSLAILKAQRSIEGHLNKVFKESGRTVDAGRSWQTINSYMQLGSMERATYQHFLLCNTKYITTVNKGFTVVMPITNRQFVDQSIS</sequence>
<comment type="caution">
    <text evidence="1">The sequence shown here is derived from an EMBL/GenBank/DDBJ whole genome shotgun (WGS) entry which is preliminary data.</text>
</comment>